<keyword evidence="5 11" id="KW-0479">Metal-binding</keyword>
<dbReference type="InterPro" id="IPR022628">
    <property type="entry name" value="S-AdoMet_synt_N"/>
</dbReference>
<protein>
    <recommendedName>
        <fullName evidence="11">S-adenosylmethionine synthase</fullName>
        <ecNumber evidence="11">2.5.1.6</ecNumber>
    </recommendedName>
</protein>
<dbReference type="Gene3D" id="3.30.300.10">
    <property type="match status" value="3"/>
</dbReference>
<keyword evidence="3 11" id="KW-0554">One-carbon metabolism</keyword>
<dbReference type="UniPathway" id="UPA00315">
    <property type="reaction ID" value="UER00080"/>
</dbReference>
<dbReference type="STRING" id="1676925.ENSPKIP00000032165"/>
<dbReference type="Pfam" id="PF02772">
    <property type="entry name" value="S-AdoMet_synt_M"/>
    <property type="match status" value="1"/>
</dbReference>
<dbReference type="InterPro" id="IPR002133">
    <property type="entry name" value="S-AdoMet_synthetase"/>
</dbReference>
<dbReference type="Pfam" id="PF00438">
    <property type="entry name" value="S-AdoMet_synt_N"/>
    <property type="match status" value="1"/>
</dbReference>
<evidence type="ECO:0000256" key="3">
    <source>
        <dbReference type="ARBA" id="ARBA00022563"/>
    </source>
</evidence>
<dbReference type="HAMAP" id="MF_00086">
    <property type="entry name" value="S_AdoMet_synth1"/>
    <property type="match status" value="1"/>
</dbReference>
<evidence type="ECO:0000256" key="10">
    <source>
        <dbReference type="ARBA" id="ARBA00048344"/>
    </source>
</evidence>
<dbReference type="CDD" id="cd18079">
    <property type="entry name" value="S-AdoMet_synt"/>
    <property type="match status" value="1"/>
</dbReference>
<organism evidence="16 17">
    <name type="scientific">Paramormyrops kingsleyae</name>
    <dbReference type="NCBI Taxonomy" id="1676925"/>
    <lineage>
        <taxon>Eukaryota</taxon>
        <taxon>Metazoa</taxon>
        <taxon>Chordata</taxon>
        <taxon>Craniata</taxon>
        <taxon>Vertebrata</taxon>
        <taxon>Euteleostomi</taxon>
        <taxon>Actinopterygii</taxon>
        <taxon>Neopterygii</taxon>
        <taxon>Teleostei</taxon>
        <taxon>Osteoglossocephala</taxon>
        <taxon>Osteoglossomorpha</taxon>
        <taxon>Osteoglossiformes</taxon>
        <taxon>Mormyridae</taxon>
        <taxon>Paramormyrops</taxon>
    </lineage>
</organism>
<name>A0A3B3SPD2_9TELE</name>
<evidence type="ECO:0000259" key="15">
    <source>
        <dbReference type="Pfam" id="PF02773"/>
    </source>
</evidence>
<keyword evidence="17" id="KW-1185">Reference proteome</keyword>
<dbReference type="GO" id="GO:0004478">
    <property type="term" value="F:methionine adenosyltransferase activity"/>
    <property type="evidence" value="ECO:0007669"/>
    <property type="project" value="UniProtKB-EC"/>
</dbReference>
<dbReference type="NCBIfam" id="TIGR01034">
    <property type="entry name" value="metK"/>
    <property type="match status" value="1"/>
</dbReference>
<dbReference type="GeneTree" id="ENSGT00950000183185"/>
<proteinExistence type="inferred from homology"/>
<dbReference type="Proteomes" id="UP000261540">
    <property type="component" value="Unplaced"/>
</dbReference>
<dbReference type="InterPro" id="IPR022636">
    <property type="entry name" value="S-AdoMet_synthetase_sfam"/>
</dbReference>
<dbReference type="GO" id="GO:0046872">
    <property type="term" value="F:metal ion binding"/>
    <property type="evidence" value="ECO:0007669"/>
    <property type="project" value="UniProtKB-KW"/>
</dbReference>
<dbReference type="PANTHER" id="PTHR11964">
    <property type="entry name" value="S-ADENOSYLMETHIONINE SYNTHETASE"/>
    <property type="match status" value="1"/>
</dbReference>
<evidence type="ECO:0000259" key="13">
    <source>
        <dbReference type="Pfam" id="PF00438"/>
    </source>
</evidence>
<feature type="domain" description="S-adenosylmethionine synthetase C-terminal" evidence="15">
    <location>
        <begin position="334"/>
        <end position="470"/>
    </location>
</feature>
<keyword evidence="6 11" id="KW-0547">Nucleotide-binding</keyword>
<evidence type="ECO:0000256" key="11">
    <source>
        <dbReference type="RuleBase" id="RU000541"/>
    </source>
</evidence>
<evidence type="ECO:0000256" key="4">
    <source>
        <dbReference type="ARBA" id="ARBA00022679"/>
    </source>
</evidence>
<feature type="domain" description="S-adenosylmethionine synthetase central" evidence="14">
    <location>
        <begin position="211"/>
        <end position="332"/>
    </location>
</feature>
<dbReference type="GO" id="GO:0006730">
    <property type="term" value="P:one-carbon metabolic process"/>
    <property type="evidence" value="ECO:0007669"/>
    <property type="project" value="UniProtKB-KW"/>
</dbReference>
<evidence type="ECO:0000313" key="17">
    <source>
        <dbReference type="Proteomes" id="UP000261540"/>
    </source>
</evidence>
<evidence type="ECO:0000256" key="5">
    <source>
        <dbReference type="ARBA" id="ARBA00022723"/>
    </source>
</evidence>
<evidence type="ECO:0000256" key="6">
    <source>
        <dbReference type="ARBA" id="ARBA00022741"/>
    </source>
</evidence>
<dbReference type="FunFam" id="3.30.300.10:FF:000001">
    <property type="entry name" value="S-adenosylmethionine synthase"/>
    <property type="match status" value="1"/>
</dbReference>
<evidence type="ECO:0000313" key="16">
    <source>
        <dbReference type="Ensembl" id="ENSPKIP00000032165.1"/>
    </source>
</evidence>
<dbReference type="FunFam" id="3.30.300.10:FF:000003">
    <property type="entry name" value="S-adenosylmethionine synthase"/>
    <property type="match status" value="1"/>
</dbReference>
<dbReference type="SUPFAM" id="SSF55973">
    <property type="entry name" value="S-adenosylmethionine synthetase"/>
    <property type="match status" value="3"/>
</dbReference>
<comment type="function">
    <text evidence="11">Catalyzes the formation of S-adenosylmethionine from methionine and ATP.</text>
</comment>
<feature type="domain" description="S-adenosylmethionine synthetase N-terminal" evidence="13">
    <location>
        <begin position="100"/>
        <end position="197"/>
    </location>
</feature>
<keyword evidence="7 11" id="KW-0067">ATP-binding</keyword>
<dbReference type="InterPro" id="IPR022631">
    <property type="entry name" value="ADOMET_SYNTHASE_CS"/>
</dbReference>
<sequence length="477" mass="52753">MTCMCVFFWPYIGPVPWAETRVPDRQRAARGLVESVPRGQWGILRRLSACGGEGIPACSFSLCSWSLCLFFAFAPSVPRSAAMNGPVDGLYDALHDDGSFMFTSESVGEGHPDKICDQISDAVLDAHLRQDPDAKVACETVCKTGMVLLCGEITSRANIDYQKVVRDTIKQIGYDNSEKGFDYKTCNVLVALEQQSPDIAQGVHIDRDEEDIGAGDQGLMFGYATDETEECMPLTIVLAHKLNSKMAELRRDGTIPWLRPDSKTQVTVHYTQEHGAVVPKRVHTVVISVQHDEDVSLEEQKQILKEKVIKAVVPAKYLDDRTIYHLQPSGRFVIGGPQGDAGVTGRKIIVDTYGGWGAHGGGAFSGKDYTKVDRSAAYAARWVAKSLVQAKLCKRVLVQVSYAIGVAHPLSISLFTYGSSQKTEKELLEIVHKNFDLRPGVIVRDLDLKRPIYQRTACYGHFGRKEFPWEVAKELAL</sequence>
<keyword evidence="4 11" id="KW-0808">Transferase</keyword>
<evidence type="ECO:0000256" key="2">
    <source>
        <dbReference type="ARBA" id="ARBA00009685"/>
    </source>
</evidence>
<evidence type="ECO:0000259" key="14">
    <source>
        <dbReference type="Pfam" id="PF02772"/>
    </source>
</evidence>
<dbReference type="AlphaFoldDB" id="A0A3B3SPD2"/>
<comment type="cofactor">
    <cofactor evidence="11">
        <name>Mg(2+)</name>
        <dbReference type="ChEBI" id="CHEBI:18420"/>
    </cofactor>
    <text evidence="11">Binds 2 magnesium ions per subunit. The magnesium ions interact primarily with the substrate.</text>
</comment>
<dbReference type="Ensembl" id="ENSPKIT00000013024.1">
    <property type="protein sequence ID" value="ENSPKIP00000032165.1"/>
    <property type="gene ID" value="ENSPKIG00000012357.1"/>
</dbReference>
<dbReference type="Pfam" id="PF02773">
    <property type="entry name" value="S-AdoMet_synt_C"/>
    <property type="match status" value="1"/>
</dbReference>
<dbReference type="FunFam" id="3.30.300.10:FF:000004">
    <property type="entry name" value="S-adenosylmethionine synthase"/>
    <property type="match status" value="1"/>
</dbReference>
<comment type="similarity">
    <text evidence="2 12">Belongs to the AdoMet synthase family.</text>
</comment>
<keyword evidence="8 11" id="KW-0460">Magnesium</keyword>
<dbReference type="GO" id="GO:0005524">
    <property type="term" value="F:ATP binding"/>
    <property type="evidence" value="ECO:0007669"/>
    <property type="project" value="UniProtKB-KW"/>
</dbReference>
<dbReference type="InterPro" id="IPR022630">
    <property type="entry name" value="S-AdoMet_synt_C"/>
</dbReference>
<evidence type="ECO:0000256" key="8">
    <source>
        <dbReference type="ARBA" id="ARBA00022842"/>
    </source>
</evidence>
<comment type="cofactor">
    <cofactor evidence="11">
        <name>K(+)</name>
        <dbReference type="ChEBI" id="CHEBI:29103"/>
    </cofactor>
    <text evidence="11">Binds 1 potassium ion per subunit. The potassium ion interacts primarily with the substrate.</text>
</comment>
<comment type="catalytic activity">
    <reaction evidence="10 11">
        <text>L-methionine + ATP + H2O = S-adenosyl-L-methionine + phosphate + diphosphate</text>
        <dbReference type="Rhea" id="RHEA:21080"/>
        <dbReference type="ChEBI" id="CHEBI:15377"/>
        <dbReference type="ChEBI" id="CHEBI:30616"/>
        <dbReference type="ChEBI" id="CHEBI:33019"/>
        <dbReference type="ChEBI" id="CHEBI:43474"/>
        <dbReference type="ChEBI" id="CHEBI:57844"/>
        <dbReference type="ChEBI" id="CHEBI:59789"/>
        <dbReference type="EC" id="2.5.1.6"/>
    </reaction>
</comment>
<evidence type="ECO:0000256" key="7">
    <source>
        <dbReference type="ARBA" id="ARBA00022840"/>
    </source>
</evidence>
<keyword evidence="9 11" id="KW-0630">Potassium</keyword>
<reference evidence="16" key="2">
    <citation type="submission" date="2025-09" db="UniProtKB">
        <authorList>
            <consortium name="Ensembl"/>
        </authorList>
    </citation>
    <scope>IDENTIFICATION</scope>
</reference>
<evidence type="ECO:0000256" key="9">
    <source>
        <dbReference type="ARBA" id="ARBA00022958"/>
    </source>
</evidence>
<reference evidence="16" key="1">
    <citation type="submission" date="2025-08" db="UniProtKB">
        <authorList>
            <consortium name="Ensembl"/>
        </authorList>
    </citation>
    <scope>IDENTIFICATION</scope>
</reference>
<dbReference type="GO" id="GO:0006556">
    <property type="term" value="P:S-adenosylmethionine biosynthetic process"/>
    <property type="evidence" value="ECO:0007669"/>
    <property type="project" value="UniProtKB-UniPathway"/>
</dbReference>
<evidence type="ECO:0000256" key="12">
    <source>
        <dbReference type="RuleBase" id="RU004462"/>
    </source>
</evidence>
<dbReference type="EC" id="2.5.1.6" evidence="11"/>
<dbReference type="InterPro" id="IPR022629">
    <property type="entry name" value="S-AdoMet_synt_central"/>
</dbReference>
<evidence type="ECO:0000256" key="1">
    <source>
        <dbReference type="ARBA" id="ARBA00005224"/>
    </source>
</evidence>
<dbReference type="PROSITE" id="PS00376">
    <property type="entry name" value="ADOMET_SYNTHASE_1"/>
    <property type="match status" value="1"/>
</dbReference>
<accession>A0A3B3SPD2</accession>
<comment type="pathway">
    <text evidence="1 11">Amino-acid biosynthesis; S-adenosyl-L-methionine biosynthesis; S-adenosyl-L-methionine from L-methionine: step 1/1.</text>
</comment>
<dbReference type="PROSITE" id="PS00377">
    <property type="entry name" value="ADOMET_SYNTHASE_2"/>
    <property type="match status" value="1"/>
</dbReference>